<protein>
    <submittedName>
        <fullName evidence="1">Uncharacterized protein</fullName>
    </submittedName>
</protein>
<proteinExistence type="predicted"/>
<accession>A0A9P5NEH1</accession>
<name>A0A9P5NEH1_GYMJU</name>
<comment type="caution">
    <text evidence="1">The sequence shown here is derived from an EMBL/GenBank/DDBJ whole genome shotgun (WGS) entry which is preliminary data.</text>
</comment>
<evidence type="ECO:0000313" key="2">
    <source>
        <dbReference type="Proteomes" id="UP000724874"/>
    </source>
</evidence>
<evidence type="ECO:0000313" key="1">
    <source>
        <dbReference type="EMBL" id="KAF8885579.1"/>
    </source>
</evidence>
<dbReference type="AlphaFoldDB" id="A0A9P5NEH1"/>
<reference evidence="1" key="1">
    <citation type="submission" date="2020-11" db="EMBL/GenBank/DDBJ databases">
        <authorList>
            <consortium name="DOE Joint Genome Institute"/>
            <person name="Ahrendt S."/>
            <person name="Riley R."/>
            <person name="Andreopoulos W."/>
            <person name="LaButti K."/>
            <person name="Pangilinan J."/>
            <person name="Ruiz-duenas F.J."/>
            <person name="Barrasa J.M."/>
            <person name="Sanchez-Garcia M."/>
            <person name="Camarero S."/>
            <person name="Miyauchi S."/>
            <person name="Serrano A."/>
            <person name="Linde D."/>
            <person name="Babiker R."/>
            <person name="Drula E."/>
            <person name="Ayuso-Fernandez I."/>
            <person name="Pacheco R."/>
            <person name="Padilla G."/>
            <person name="Ferreira P."/>
            <person name="Barriuso J."/>
            <person name="Kellner H."/>
            <person name="Castanera R."/>
            <person name="Alfaro M."/>
            <person name="Ramirez L."/>
            <person name="Pisabarro A.G."/>
            <person name="Kuo A."/>
            <person name="Tritt A."/>
            <person name="Lipzen A."/>
            <person name="He G."/>
            <person name="Yan M."/>
            <person name="Ng V."/>
            <person name="Cullen D."/>
            <person name="Martin F."/>
            <person name="Rosso M.-N."/>
            <person name="Henrissat B."/>
            <person name="Hibbett D."/>
            <person name="Martinez A.T."/>
            <person name="Grigoriev I.V."/>
        </authorList>
    </citation>
    <scope>NUCLEOTIDE SEQUENCE</scope>
    <source>
        <strain evidence="1">AH 44721</strain>
    </source>
</reference>
<dbReference type="Proteomes" id="UP000724874">
    <property type="component" value="Unassembled WGS sequence"/>
</dbReference>
<keyword evidence="2" id="KW-1185">Reference proteome</keyword>
<sequence>MEPSIQESLAVLPHATGVRTIVGVPRLSLQQRVDIPKDFAREPDMGCMPLGTGGENTDSDLARRDGLGEYEYFIPDSIYGSEKIANYTGPEIFQTPLSKAADALREYIPIIQRHLRAQHPAEGVPSNVTNNHLSGQEAAQYILGNCTIEFNQILNVTIPLRPAPELQQHALSIC</sequence>
<gene>
    <name evidence="1" type="ORF">CPB84DRAFT_1964745</name>
</gene>
<organism evidence="1 2">
    <name type="scientific">Gymnopilus junonius</name>
    <name type="common">Spectacular rustgill mushroom</name>
    <name type="synonym">Gymnopilus spectabilis subsp. junonius</name>
    <dbReference type="NCBI Taxonomy" id="109634"/>
    <lineage>
        <taxon>Eukaryota</taxon>
        <taxon>Fungi</taxon>
        <taxon>Dikarya</taxon>
        <taxon>Basidiomycota</taxon>
        <taxon>Agaricomycotina</taxon>
        <taxon>Agaricomycetes</taxon>
        <taxon>Agaricomycetidae</taxon>
        <taxon>Agaricales</taxon>
        <taxon>Agaricineae</taxon>
        <taxon>Hymenogastraceae</taxon>
        <taxon>Gymnopilus</taxon>
    </lineage>
</organism>
<dbReference type="OrthoDB" id="3066754at2759"/>
<dbReference type="EMBL" id="JADNYJ010000101">
    <property type="protein sequence ID" value="KAF8885579.1"/>
    <property type="molecule type" value="Genomic_DNA"/>
</dbReference>